<name>A0ABM8ZXD0_9VIBR</name>
<comment type="caution">
    <text evidence="1">The sequence shown here is derived from an EMBL/GenBank/DDBJ whole genome shotgun (WGS) entry which is preliminary data.</text>
</comment>
<accession>A0ABM8ZXD0</accession>
<evidence type="ECO:0000313" key="1">
    <source>
        <dbReference type="EMBL" id="CAH0535392.1"/>
    </source>
</evidence>
<gene>
    <name evidence="1" type="ORF">VST7929_02965</name>
</gene>
<keyword evidence="2" id="KW-1185">Reference proteome</keyword>
<proteinExistence type="predicted"/>
<dbReference type="Proteomes" id="UP000838672">
    <property type="component" value="Unassembled WGS sequence"/>
</dbReference>
<sequence length="79" mass="8882">MEHSYAVGSPTQVTFTQWLLSHNEGWERSPASYISDVEVFSGDINIKINERFVVVNRPKLQVIKAMPTTEIVEVLCSGT</sequence>
<dbReference type="EMBL" id="CAKLDI010000002">
    <property type="protein sequence ID" value="CAH0535392.1"/>
    <property type="molecule type" value="Genomic_DNA"/>
</dbReference>
<organism evidence="1 2">
    <name type="scientific">Vibrio stylophorae</name>
    <dbReference type="NCBI Taxonomy" id="659351"/>
    <lineage>
        <taxon>Bacteria</taxon>
        <taxon>Pseudomonadati</taxon>
        <taxon>Pseudomonadota</taxon>
        <taxon>Gammaproteobacteria</taxon>
        <taxon>Vibrionales</taxon>
        <taxon>Vibrionaceae</taxon>
        <taxon>Vibrio</taxon>
    </lineage>
</organism>
<evidence type="ECO:0000313" key="2">
    <source>
        <dbReference type="Proteomes" id="UP000838672"/>
    </source>
</evidence>
<protein>
    <submittedName>
        <fullName evidence="1">Uncharacterized protein</fullName>
    </submittedName>
</protein>
<reference evidence="1" key="1">
    <citation type="submission" date="2021-11" db="EMBL/GenBank/DDBJ databases">
        <authorList>
            <person name="Rodrigo-Torres L."/>
            <person name="Arahal R. D."/>
            <person name="Lucena T."/>
        </authorList>
    </citation>
    <scope>NUCLEOTIDE SEQUENCE</scope>
    <source>
        <strain evidence="1">CECT 7929</strain>
    </source>
</reference>